<organism evidence="2 3">
    <name type="scientific">Cordyceps fumosorosea (strain ARSEF 2679)</name>
    <name type="common">Isaria fumosorosea</name>
    <dbReference type="NCBI Taxonomy" id="1081104"/>
    <lineage>
        <taxon>Eukaryota</taxon>
        <taxon>Fungi</taxon>
        <taxon>Dikarya</taxon>
        <taxon>Ascomycota</taxon>
        <taxon>Pezizomycotina</taxon>
        <taxon>Sordariomycetes</taxon>
        <taxon>Hypocreomycetidae</taxon>
        <taxon>Hypocreales</taxon>
        <taxon>Cordycipitaceae</taxon>
        <taxon>Cordyceps</taxon>
    </lineage>
</organism>
<dbReference type="GeneID" id="30016616"/>
<proteinExistence type="predicted"/>
<accession>A0A168E655</accession>
<dbReference type="RefSeq" id="XP_018708381.1">
    <property type="nucleotide sequence ID" value="XM_018843931.1"/>
</dbReference>
<sequence>MKLSSLAKLYFVAAPVQAGLVSFAVPKTIRHGDDITVTVTMNSEPGYTWDYVLELSGTDNSLPFGYLGGRPFAAIDLTSKFIERRPTGRKLTNIVRTEAPLGESNYTISTESLSIGNGENAVVRGAVHGTRGVMGMVVTNFKEASAKGGSETSREYAVSKNIYKPSS</sequence>
<evidence type="ECO:0000313" key="2">
    <source>
        <dbReference type="EMBL" id="OAA73423.1"/>
    </source>
</evidence>
<dbReference type="OrthoDB" id="10430946at2759"/>
<feature type="chain" id="PRO_5007896465" evidence="1">
    <location>
        <begin position="19"/>
        <end position="167"/>
    </location>
</feature>
<keyword evidence="1" id="KW-0732">Signal</keyword>
<keyword evidence="3" id="KW-1185">Reference proteome</keyword>
<comment type="caution">
    <text evidence="2">The sequence shown here is derived from an EMBL/GenBank/DDBJ whole genome shotgun (WGS) entry which is preliminary data.</text>
</comment>
<protein>
    <submittedName>
        <fullName evidence="2">Uncharacterized protein</fullName>
    </submittedName>
</protein>
<dbReference type="AlphaFoldDB" id="A0A168E655"/>
<name>A0A168E655_CORFA</name>
<dbReference type="EMBL" id="AZHB01000001">
    <property type="protein sequence ID" value="OAA73423.1"/>
    <property type="molecule type" value="Genomic_DNA"/>
</dbReference>
<feature type="signal peptide" evidence="1">
    <location>
        <begin position="1"/>
        <end position="18"/>
    </location>
</feature>
<evidence type="ECO:0000313" key="3">
    <source>
        <dbReference type="Proteomes" id="UP000076744"/>
    </source>
</evidence>
<gene>
    <name evidence="2" type="ORF">ISF_00324</name>
</gene>
<reference evidence="2 3" key="1">
    <citation type="journal article" date="2016" name="Genome Biol. Evol.">
        <title>Divergent and convergent evolution of fungal pathogenicity.</title>
        <authorList>
            <person name="Shang Y."/>
            <person name="Xiao G."/>
            <person name="Zheng P."/>
            <person name="Cen K."/>
            <person name="Zhan S."/>
            <person name="Wang C."/>
        </authorList>
    </citation>
    <scope>NUCLEOTIDE SEQUENCE [LARGE SCALE GENOMIC DNA]</scope>
    <source>
        <strain evidence="2 3">ARSEF 2679</strain>
    </source>
</reference>
<evidence type="ECO:0000256" key="1">
    <source>
        <dbReference type="SAM" id="SignalP"/>
    </source>
</evidence>
<dbReference type="Proteomes" id="UP000076744">
    <property type="component" value="Unassembled WGS sequence"/>
</dbReference>